<dbReference type="AlphaFoldDB" id="A0A165QLT1"/>
<feature type="transmembrane region" description="Helical" evidence="1">
    <location>
        <begin position="34"/>
        <end position="52"/>
    </location>
</feature>
<reference evidence="2 3" key="1">
    <citation type="journal article" date="2016" name="Mol. Biol. Evol.">
        <title>Comparative Genomics of Early-Diverging Mushroom-Forming Fungi Provides Insights into the Origins of Lignocellulose Decay Capabilities.</title>
        <authorList>
            <person name="Nagy L.G."/>
            <person name="Riley R."/>
            <person name="Tritt A."/>
            <person name="Adam C."/>
            <person name="Daum C."/>
            <person name="Floudas D."/>
            <person name="Sun H."/>
            <person name="Yadav J.S."/>
            <person name="Pangilinan J."/>
            <person name="Larsson K.H."/>
            <person name="Matsuura K."/>
            <person name="Barry K."/>
            <person name="Labutti K."/>
            <person name="Kuo R."/>
            <person name="Ohm R.A."/>
            <person name="Bhattacharya S.S."/>
            <person name="Shirouzu T."/>
            <person name="Yoshinaga Y."/>
            <person name="Martin F.M."/>
            <person name="Grigoriev I.V."/>
            <person name="Hibbett D.S."/>
        </authorList>
    </citation>
    <scope>NUCLEOTIDE SEQUENCE [LARGE SCALE GENOMIC DNA]</scope>
    <source>
        <strain evidence="2 3">L-15889</strain>
    </source>
</reference>
<protein>
    <submittedName>
        <fullName evidence="2">Uncharacterized protein</fullName>
    </submittedName>
</protein>
<keyword evidence="1" id="KW-0812">Transmembrane</keyword>
<gene>
    <name evidence="2" type="ORF">DAEQUDRAFT_246545</name>
</gene>
<organism evidence="2 3">
    <name type="scientific">Daedalea quercina L-15889</name>
    <dbReference type="NCBI Taxonomy" id="1314783"/>
    <lineage>
        <taxon>Eukaryota</taxon>
        <taxon>Fungi</taxon>
        <taxon>Dikarya</taxon>
        <taxon>Basidiomycota</taxon>
        <taxon>Agaricomycotina</taxon>
        <taxon>Agaricomycetes</taxon>
        <taxon>Polyporales</taxon>
        <taxon>Fomitopsis</taxon>
    </lineage>
</organism>
<accession>A0A165QLT1</accession>
<dbReference type="Proteomes" id="UP000076727">
    <property type="component" value="Unassembled WGS sequence"/>
</dbReference>
<keyword evidence="1" id="KW-1133">Transmembrane helix</keyword>
<dbReference type="EMBL" id="KV429056">
    <property type="protein sequence ID" value="KZT69642.1"/>
    <property type="molecule type" value="Genomic_DNA"/>
</dbReference>
<evidence type="ECO:0000313" key="3">
    <source>
        <dbReference type="Proteomes" id="UP000076727"/>
    </source>
</evidence>
<name>A0A165QLT1_9APHY</name>
<keyword evidence="1" id="KW-0472">Membrane</keyword>
<keyword evidence="3" id="KW-1185">Reference proteome</keyword>
<evidence type="ECO:0000313" key="2">
    <source>
        <dbReference type="EMBL" id="KZT69642.1"/>
    </source>
</evidence>
<sequence>MTIMILMHPVVLRRNNELHNSGSPSPTRRRIQQLVLLSYICMYGRTLTFLLMTGGSDSQPMYDSRREPIITPV</sequence>
<proteinExistence type="predicted"/>
<evidence type="ECO:0000256" key="1">
    <source>
        <dbReference type="SAM" id="Phobius"/>
    </source>
</evidence>